<dbReference type="NCBIfam" id="NF007233">
    <property type="entry name" value="PRK09653.1"/>
    <property type="match status" value="1"/>
</dbReference>
<reference evidence="10" key="1">
    <citation type="submission" date="2022-07" db="EMBL/GenBank/DDBJ databases">
        <title>Whole Genome Sequencing of Streptococcus suis.</title>
        <authorList>
            <person name="Dai X."/>
            <person name="Huang J."/>
            <person name="Wang L."/>
        </authorList>
    </citation>
    <scope>NUCLEOTIDE SEQUENCE</scope>
    <source>
        <strain evidence="10">SFB2</strain>
    </source>
</reference>
<dbReference type="InterPro" id="IPR042112">
    <property type="entry name" value="P_AcTrfase_dom2"/>
</dbReference>
<dbReference type="GO" id="GO:0008959">
    <property type="term" value="F:phosphate acetyltransferase activity"/>
    <property type="evidence" value="ECO:0007669"/>
    <property type="project" value="UniProtKB-EC"/>
</dbReference>
<evidence type="ECO:0000256" key="8">
    <source>
        <dbReference type="ARBA" id="ARBA00031108"/>
    </source>
</evidence>
<protein>
    <recommendedName>
        <fullName evidence="5">Phosphate acetyltransferase</fullName>
        <ecNumber evidence="4">2.3.1.8</ecNumber>
    </recommendedName>
    <alternativeName>
        <fullName evidence="8">Phosphotransacetylase</fullName>
    </alternativeName>
</protein>
<dbReference type="Gene3D" id="3.40.50.10750">
    <property type="entry name" value="Isocitrate/Isopropylmalate dehydrogenase-like"/>
    <property type="match status" value="1"/>
</dbReference>
<dbReference type="AlphaFoldDB" id="A0A9X4RP60"/>
<evidence type="ECO:0000256" key="7">
    <source>
        <dbReference type="ARBA" id="ARBA00023315"/>
    </source>
</evidence>
<comment type="pathway">
    <text evidence="2">Metabolic intermediate biosynthesis; acetyl-CoA biosynthesis; acetyl-CoA from acetate: step 2/2.</text>
</comment>
<dbReference type="Gene3D" id="3.40.50.10950">
    <property type="match status" value="1"/>
</dbReference>
<dbReference type="Pfam" id="PF01515">
    <property type="entry name" value="PTA_PTB"/>
    <property type="match status" value="1"/>
</dbReference>
<dbReference type="NCBIfam" id="TIGR00651">
    <property type="entry name" value="pta"/>
    <property type="match status" value="1"/>
</dbReference>
<dbReference type="InterPro" id="IPR002505">
    <property type="entry name" value="PTA_PTB"/>
</dbReference>
<dbReference type="NCBIfam" id="NF004167">
    <property type="entry name" value="PRK05632.1"/>
    <property type="match status" value="1"/>
</dbReference>
<dbReference type="PIRSF" id="PIRSF000428">
    <property type="entry name" value="P_Ac_trans"/>
    <property type="match status" value="1"/>
</dbReference>
<comment type="similarity">
    <text evidence="3">Belongs to the phosphate acetyltransferase and butyryltransferase family.</text>
</comment>
<dbReference type="InterPro" id="IPR012147">
    <property type="entry name" value="P_Ac_Bu_trans"/>
</dbReference>
<dbReference type="PANTHER" id="PTHR43356:SF3">
    <property type="entry name" value="PHOSPHATE ACETYLTRANSFERASE"/>
    <property type="match status" value="1"/>
</dbReference>
<evidence type="ECO:0000256" key="2">
    <source>
        <dbReference type="ARBA" id="ARBA00004989"/>
    </source>
</evidence>
<evidence type="ECO:0000313" key="10">
    <source>
        <dbReference type="EMBL" id="MDG4512080.1"/>
    </source>
</evidence>
<dbReference type="InterPro" id="IPR042113">
    <property type="entry name" value="P_AcTrfase_dom1"/>
</dbReference>
<dbReference type="Proteomes" id="UP001152879">
    <property type="component" value="Unassembled WGS sequence"/>
</dbReference>
<feature type="domain" description="Phosphate acetyl/butaryl transferase" evidence="9">
    <location>
        <begin position="3"/>
        <end position="317"/>
    </location>
</feature>
<dbReference type="InterPro" id="IPR004614">
    <property type="entry name" value="P_AcTrfase"/>
</dbReference>
<evidence type="ECO:0000256" key="3">
    <source>
        <dbReference type="ARBA" id="ARBA00005656"/>
    </source>
</evidence>
<sequence length="324" mass="35105">MKIFEQLVSKLEGKKVRIVLPEGEEPRILQATKRLVNESDVVPVLLGNPERIKIYLEIEGITEGFEIIDPAHYDKYDEMVGAFVERRKGKVTEEQAHELLKDVNYFGVMLVYMGVVEGMVSGAIHSTASTVRPALQIIKTEPGVSKTSGAFLLVKGEERYIFGDCAINIDPDAQTLAEIAINSARTAKMFSIDPKVAMLSYSTKGSGAGPKVDKVVEATKIAQKLRPELDLDGELQFDAAFVPTTGKLKAPGSKVAGQATVFIFPGISAGNIGYKIAERMGGFAAVGPVLQGLNQPVNDLSRGCNPDDVYNLTLITAVQALEHR</sequence>
<dbReference type="InterPro" id="IPR050500">
    <property type="entry name" value="Phos_Acetyltrans/Butyryltrans"/>
</dbReference>
<comment type="caution">
    <text evidence="10">The sequence shown here is derived from an EMBL/GenBank/DDBJ whole genome shotgun (WGS) entry which is preliminary data.</text>
</comment>
<name>A0A9X4RP60_STRSU</name>
<evidence type="ECO:0000256" key="1">
    <source>
        <dbReference type="ARBA" id="ARBA00000705"/>
    </source>
</evidence>
<dbReference type="SUPFAM" id="SSF53659">
    <property type="entry name" value="Isocitrate/Isopropylmalate dehydrogenase-like"/>
    <property type="match status" value="1"/>
</dbReference>
<dbReference type="PANTHER" id="PTHR43356">
    <property type="entry name" value="PHOSPHATE ACETYLTRANSFERASE"/>
    <property type="match status" value="1"/>
</dbReference>
<evidence type="ECO:0000256" key="5">
    <source>
        <dbReference type="ARBA" id="ARBA00021528"/>
    </source>
</evidence>
<gene>
    <name evidence="10" type="primary">pta</name>
    <name evidence="10" type="ORF">NOL15_04325</name>
</gene>
<keyword evidence="6 10" id="KW-0808">Transferase</keyword>
<comment type="catalytic activity">
    <reaction evidence="1">
        <text>acetyl-CoA + phosphate = acetyl phosphate + CoA</text>
        <dbReference type="Rhea" id="RHEA:19521"/>
        <dbReference type="ChEBI" id="CHEBI:22191"/>
        <dbReference type="ChEBI" id="CHEBI:43474"/>
        <dbReference type="ChEBI" id="CHEBI:57287"/>
        <dbReference type="ChEBI" id="CHEBI:57288"/>
        <dbReference type="EC" id="2.3.1.8"/>
    </reaction>
</comment>
<evidence type="ECO:0000256" key="4">
    <source>
        <dbReference type="ARBA" id="ARBA00012707"/>
    </source>
</evidence>
<dbReference type="EMBL" id="JANFML010000009">
    <property type="protein sequence ID" value="MDG4512080.1"/>
    <property type="molecule type" value="Genomic_DNA"/>
</dbReference>
<accession>A0A9X4RP60</accession>
<proteinExistence type="inferred from homology"/>
<evidence type="ECO:0000259" key="9">
    <source>
        <dbReference type="Pfam" id="PF01515"/>
    </source>
</evidence>
<organism evidence="10 11">
    <name type="scientific">Streptococcus suis</name>
    <dbReference type="NCBI Taxonomy" id="1307"/>
    <lineage>
        <taxon>Bacteria</taxon>
        <taxon>Bacillati</taxon>
        <taxon>Bacillota</taxon>
        <taxon>Bacilli</taxon>
        <taxon>Lactobacillales</taxon>
        <taxon>Streptococcaceae</taxon>
        <taxon>Streptococcus</taxon>
    </lineage>
</organism>
<dbReference type="EC" id="2.3.1.8" evidence="4"/>
<evidence type="ECO:0000256" key="6">
    <source>
        <dbReference type="ARBA" id="ARBA00022679"/>
    </source>
</evidence>
<evidence type="ECO:0000313" key="11">
    <source>
        <dbReference type="Proteomes" id="UP001152879"/>
    </source>
</evidence>
<keyword evidence="7 10" id="KW-0012">Acyltransferase</keyword>